<dbReference type="InterPro" id="IPR056924">
    <property type="entry name" value="SH3_Tf2-1"/>
</dbReference>
<dbReference type="GO" id="GO:0004190">
    <property type="term" value="F:aspartic-type endopeptidase activity"/>
    <property type="evidence" value="ECO:0007669"/>
    <property type="project" value="UniProtKB-KW"/>
</dbReference>
<feature type="domain" description="Integrase catalytic" evidence="16">
    <location>
        <begin position="479"/>
        <end position="642"/>
    </location>
</feature>
<dbReference type="SUPFAM" id="SSF56672">
    <property type="entry name" value="DNA/RNA polymerases"/>
    <property type="match status" value="1"/>
</dbReference>
<reference evidence="17" key="1">
    <citation type="submission" date="2021-02" db="EMBL/GenBank/DDBJ databases">
        <authorList>
            <person name="Nowell W R."/>
        </authorList>
    </citation>
    <scope>NUCLEOTIDE SEQUENCE</scope>
</reference>
<accession>A0A815RSR3</accession>
<evidence type="ECO:0000259" key="16">
    <source>
        <dbReference type="PROSITE" id="PS50994"/>
    </source>
</evidence>
<dbReference type="AlphaFoldDB" id="A0A815RSR3"/>
<keyword evidence="2" id="KW-0808">Transferase</keyword>
<evidence type="ECO:0000313" key="19">
    <source>
        <dbReference type="Proteomes" id="UP000663829"/>
    </source>
</evidence>
<dbReference type="InterPro" id="IPR050951">
    <property type="entry name" value="Retrovirus_Pol_polyprotein"/>
</dbReference>
<dbReference type="Gene3D" id="3.30.420.10">
    <property type="entry name" value="Ribonuclease H-like superfamily/Ribonuclease H"/>
    <property type="match status" value="1"/>
</dbReference>
<keyword evidence="9" id="KW-0460">Magnesium</keyword>
<dbReference type="Pfam" id="PF17917">
    <property type="entry name" value="RT_RNaseH"/>
    <property type="match status" value="1"/>
</dbReference>
<keyword evidence="6" id="KW-0064">Aspartyl protease</keyword>
<dbReference type="InterPro" id="IPR001584">
    <property type="entry name" value="Integrase_cat-core"/>
</dbReference>
<evidence type="ECO:0000313" key="18">
    <source>
        <dbReference type="EMBL" id="CAF4346167.1"/>
    </source>
</evidence>
<keyword evidence="12" id="KW-0239">DNA-directed DNA polymerase</keyword>
<dbReference type="InterPro" id="IPR043502">
    <property type="entry name" value="DNA/RNA_pol_sf"/>
</dbReference>
<protein>
    <submittedName>
        <fullName evidence="17">Uncharacterized protein</fullName>
    </submittedName>
</protein>
<evidence type="ECO:0000256" key="9">
    <source>
        <dbReference type="ARBA" id="ARBA00022842"/>
    </source>
</evidence>
<dbReference type="OrthoDB" id="8000983at2759"/>
<dbReference type="GO" id="GO:0046872">
    <property type="term" value="F:metal ion binding"/>
    <property type="evidence" value="ECO:0007669"/>
    <property type="project" value="UniProtKB-KW"/>
</dbReference>
<dbReference type="GO" id="GO:0003887">
    <property type="term" value="F:DNA-directed DNA polymerase activity"/>
    <property type="evidence" value="ECO:0007669"/>
    <property type="project" value="UniProtKB-KW"/>
</dbReference>
<evidence type="ECO:0000256" key="4">
    <source>
        <dbReference type="ARBA" id="ARBA00022722"/>
    </source>
</evidence>
<keyword evidence="13" id="KW-0238">DNA-binding</keyword>
<keyword evidence="14" id="KW-0233">DNA recombination</keyword>
<name>A0A815RSR3_9BILA</name>
<dbReference type="InterPro" id="IPR041588">
    <property type="entry name" value="Integrase_H2C2"/>
</dbReference>
<comment type="caution">
    <text evidence="17">The sequence shown here is derived from an EMBL/GenBank/DDBJ whole genome shotgun (WGS) entry which is preliminary data.</text>
</comment>
<dbReference type="FunFam" id="3.30.420.10:FF:000032">
    <property type="entry name" value="Retrovirus-related Pol polyprotein from transposon 297-like Protein"/>
    <property type="match status" value="1"/>
</dbReference>
<keyword evidence="11" id="KW-0695">RNA-directed DNA polymerase</keyword>
<keyword evidence="8" id="KW-0378">Hydrolase</keyword>
<dbReference type="Gene3D" id="3.30.70.270">
    <property type="match status" value="2"/>
</dbReference>
<dbReference type="SUPFAM" id="SSF53098">
    <property type="entry name" value="Ribonuclease H-like"/>
    <property type="match status" value="1"/>
</dbReference>
<dbReference type="GO" id="GO:0006310">
    <property type="term" value="P:DNA recombination"/>
    <property type="evidence" value="ECO:0007669"/>
    <property type="project" value="UniProtKB-KW"/>
</dbReference>
<evidence type="ECO:0000256" key="11">
    <source>
        <dbReference type="ARBA" id="ARBA00022918"/>
    </source>
</evidence>
<evidence type="ECO:0000256" key="12">
    <source>
        <dbReference type="ARBA" id="ARBA00022932"/>
    </source>
</evidence>
<organism evidence="17 19">
    <name type="scientific">Didymodactylos carnosus</name>
    <dbReference type="NCBI Taxonomy" id="1234261"/>
    <lineage>
        <taxon>Eukaryota</taxon>
        <taxon>Metazoa</taxon>
        <taxon>Spiralia</taxon>
        <taxon>Gnathifera</taxon>
        <taxon>Rotifera</taxon>
        <taxon>Eurotatoria</taxon>
        <taxon>Bdelloidea</taxon>
        <taxon>Philodinida</taxon>
        <taxon>Philodinidae</taxon>
        <taxon>Didymodactylos</taxon>
    </lineage>
</organism>
<dbReference type="InterPro" id="IPR036397">
    <property type="entry name" value="RNaseH_sf"/>
</dbReference>
<evidence type="ECO:0000259" key="15">
    <source>
        <dbReference type="PROSITE" id="PS50878"/>
    </source>
</evidence>
<dbReference type="Pfam" id="PF24626">
    <property type="entry name" value="SH3_Tf2-1"/>
    <property type="match status" value="1"/>
</dbReference>
<dbReference type="Pfam" id="PF17921">
    <property type="entry name" value="Integrase_H2C2"/>
    <property type="match status" value="1"/>
</dbReference>
<dbReference type="PANTHER" id="PTHR37984:SF5">
    <property type="entry name" value="PROTEIN NYNRIN-LIKE"/>
    <property type="match status" value="1"/>
</dbReference>
<keyword evidence="5" id="KW-0479">Metal-binding</keyword>
<gene>
    <name evidence="17" type="ORF">GPM918_LOCUS35842</name>
    <name evidence="18" type="ORF">SRO942_LOCUS36569</name>
</gene>
<dbReference type="GO" id="GO:0003677">
    <property type="term" value="F:DNA binding"/>
    <property type="evidence" value="ECO:0007669"/>
    <property type="project" value="UniProtKB-KW"/>
</dbReference>
<evidence type="ECO:0000256" key="2">
    <source>
        <dbReference type="ARBA" id="ARBA00022679"/>
    </source>
</evidence>
<evidence type="ECO:0000256" key="5">
    <source>
        <dbReference type="ARBA" id="ARBA00022723"/>
    </source>
</evidence>
<sequence>MCVDYRRLNSVTKTDQYPIPRFHQIELATDDDKQKTAFRSHLGPKQYKRMPFGLKNGSAIFQRVMDKILKQYNWKLALVYVNDLIVSSVTFEEHLDYCDKILKLLIDANITMSLKKCHLFQQHVQALGHIISNLGLSTCEEKMQQFLGLATYYRRFIKHFATIAKPLTRLLTKDKPFIWTDVEPAAFEALRTALITASVLAQPNFSQPFRLYTDASNVGIGAILGQVQNDDTERVICYISRQLNAAEQNYSATELECLAIVWSLNKLHTYLDGSKFECITDHSALRWLFDFNGHNKRLLSWSLSIQNYRDTMKIVHKPGKKHNNVDPLSRNPLPVINNITSISLSPEVKQQFVSSYLQDDYFLNIIELIKQDGSPLIKEIKQKIKDYLYQDGLLYYFDSETKSYQLCVPSNSDLKLKILHDSHDAPVAEHFGYYKTSMLIKQSYYWPRMSRDIKKYVFSCQSCQRNKAMNQQPFGQLQSLAIPKGRWEQVTMDFIVGLPKTAAGHDSIIVCIDRLTKRAYFKPNKFQATAVDTATLFFETIFRHHSLPRIIISDRDPKFTSLFWQTLFTCIGTKLSLSTAFHPQTDGQSERLNRTVEEMLRHYVTQQPEKWDETLTQIEFAYNNSIQTSTGFSPFFLDTGHASQTATDFLNDMQQNLEAAQNSISNALLKQAKYYNKKRQAKQFQVGDYVLLNTKCLTFKFDEQKLPRKLRPKYLGPFEIVNKLSPLVYELDLPQNLRIHPIINISSLRPFVSTPKEFQQRVINPPITIT</sequence>
<dbReference type="PANTHER" id="PTHR37984">
    <property type="entry name" value="PROTEIN CBG26694"/>
    <property type="match status" value="1"/>
</dbReference>
<dbReference type="InterPro" id="IPR043128">
    <property type="entry name" value="Rev_trsase/Diguanyl_cyclase"/>
</dbReference>
<dbReference type="InterPro" id="IPR000477">
    <property type="entry name" value="RT_dom"/>
</dbReference>
<dbReference type="Pfam" id="PF00078">
    <property type="entry name" value="RVT_1"/>
    <property type="match status" value="1"/>
</dbReference>
<proteinExistence type="predicted"/>
<dbReference type="GO" id="GO:0006508">
    <property type="term" value="P:proteolysis"/>
    <property type="evidence" value="ECO:0007669"/>
    <property type="project" value="UniProtKB-KW"/>
</dbReference>
<evidence type="ECO:0000256" key="14">
    <source>
        <dbReference type="ARBA" id="ARBA00023172"/>
    </source>
</evidence>
<evidence type="ECO:0000256" key="13">
    <source>
        <dbReference type="ARBA" id="ARBA00023125"/>
    </source>
</evidence>
<keyword evidence="19" id="KW-1185">Reference proteome</keyword>
<evidence type="ECO:0000256" key="8">
    <source>
        <dbReference type="ARBA" id="ARBA00022801"/>
    </source>
</evidence>
<dbReference type="GO" id="GO:0015074">
    <property type="term" value="P:DNA integration"/>
    <property type="evidence" value="ECO:0007669"/>
    <property type="project" value="UniProtKB-KW"/>
</dbReference>
<dbReference type="FunFam" id="1.10.340.70:FF:000001">
    <property type="entry name" value="Retrovirus-related Pol polyprotein from transposon gypsy-like Protein"/>
    <property type="match status" value="1"/>
</dbReference>
<dbReference type="EMBL" id="CAJNOQ010021131">
    <property type="protein sequence ID" value="CAF1481062.1"/>
    <property type="molecule type" value="Genomic_DNA"/>
</dbReference>
<evidence type="ECO:0000256" key="6">
    <source>
        <dbReference type="ARBA" id="ARBA00022750"/>
    </source>
</evidence>
<dbReference type="InterPro" id="IPR041373">
    <property type="entry name" value="RT_RNaseH"/>
</dbReference>
<dbReference type="Proteomes" id="UP000663829">
    <property type="component" value="Unassembled WGS sequence"/>
</dbReference>
<keyword evidence="10" id="KW-0229">DNA integration</keyword>
<keyword evidence="1" id="KW-0645">Protease</keyword>
<dbReference type="Gene3D" id="1.10.340.70">
    <property type="match status" value="1"/>
</dbReference>
<dbReference type="FunFam" id="3.30.70.270:FF:000020">
    <property type="entry name" value="Transposon Tf2-6 polyprotein-like Protein"/>
    <property type="match status" value="1"/>
</dbReference>
<dbReference type="CDD" id="cd01647">
    <property type="entry name" value="RT_LTR"/>
    <property type="match status" value="1"/>
</dbReference>
<evidence type="ECO:0000256" key="1">
    <source>
        <dbReference type="ARBA" id="ARBA00022670"/>
    </source>
</evidence>
<dbReference type="Proteomes" id="UP000681722">
    <property type="component" value="Unassembled WGS sequence"/>
</dbReference>
<evidence type="ECO:0000313" key="17">
    <source>
        <dbReference type="EMBL" id="CAF1481062.1"/>
    </source>
</evidence>
<dbReference type="PROSITE" id="PS50878">
    <property type="entry name" value="RT_POL"/>
    <property type="match status" value="1"/>
</dbReference>
<dbReference type="CDD" id="cd09274">
    <property type="entry name" value="RNase_HI_RT_Ty3"/>
    <property type="match status" value="1"/>
</dbReference>
<evidence type="ECO:0000256" key="3">
    <source>
        <dbReference type="ARBA" id="ARBA00022695"/>
    </source>
</evidence>
<dbReference type="EMBL" id="CAJOBC010086613">
    <property type="protein sequence ID" value="CAF4346167.1"/>
    <property type="molecule type" value="Genomic_DNA"/>
</dbReference>
<dbReference type="GO" id="GO:0004519">
    <property type="term" value="F:endonuclease activity"/>
    <property type="evidence" value="ECO:0007669"/>
    <property type="project" value="UniProtKB-KW"/>
</dbReference>
<keyword evidence="3" id="KW-0548">Nucleotidyltransferase</keyword>
<evidence type="ECO:0000256" key="10">
    <source>
        <dbReference type="ARBA" id="ARBA00022908"/>
    </source>
</evidence>
<evidence type="ECO:0000256" key="7">
    <source>
        <dbReference type="ARBA" id="ARBA00022759"/>
    </source>
</evidence>
<dbReference type="PROSITE" id="PS50994">
    <property type="entry name" value="INTEGRASE"/>
    <property type="match status" value="1"/>
</dbReference>
<dbReference type="InterPro" id="IPR012337">
    <property type="entry name" value="RNaseH-like_sf"/>
</dbReference>
<keyword evidence="4" id="KW-0540">Nuclease</keyword>
<keyword evidence="7" id="KW-0255">Endonuclease</keyword>
<dbReference type="FunFam" id="3.10.20.370:FF:000001">
    <property type="entry name" value="Retrovirus-related Pol polyprotein from transposon 17.6-like protein"/>
    <property type="match status" value="1"/>
</dbReference>
<feature type="domain" description="Reverse transcriptase" evidence="15">
    <location>
        <begin position="1"/>
        <end position="151"/>
    </location>
</feature>
<dbReference type="GO" id="GO:0003964">
    <property type="term" value="F:RNA-directed DNA polymerase activity"/>
    <property type="evidence" value="ECO:0007669"/>
    <property type="project" value="UniProtKB-KW"/>
</dbReference>